<dbReference type="Pfam" id="PF21986">
    <property type="entry name" value="AH_C"/>
    <property type="match status" value="1"/>
</dbReference>
<evidence type="ECO:0000259" key="1">
    <source>
        <dbReference type="Pfam" id="PF21986"/>
    </source>
</evidence>
<reference evidence="2 3" key="1">
    <citation type="submission" date="2016-10" db="EMBL/GenBank/DDBJ databases">
        <authorList>
            <person name="de Groot N.N."/>
        </authorList>
    </citation>
    <scope>NUCLEOTIDE SEQUENCE [LARGE SCALE GENOMIC DNA]</scope>
    <source>
        <strain evidence="2 3">ATCC 35022</strain>
    </source>
</reference>
<dbReference type="GO" id="GO:0016787">
    <property type="term" value="F:hydrolase activity"/>
    <property type="evidence" value="ECO:0007669"/>
    <property type="project" value="UniProtKB-KW"/>
</dbReference>
<dbReference type="OrthoDB" id="9811471at2"/>
<feature type="domain" description="Allophanate hydrolase C-terminal" evidence="1">
    <location>
        <begin position="11"/>
        <end position="134"/>
    </location>
</feature>
<gene>
    <name evidence="2" type="ORF">SAMN02982931_01552</name>
</gene>
<keyword evidence="3" id="KW-1185">Reference proteome</keyword>
<dbReference type="AlphaFoldDB" id="A0A1G6BK59"/>
<name>A0A1G6BK59_9HYPH</name>
<proteinExistence type="predicted"/>
<dbReference type="RefSeq" id="WP_090875845.1">
    <property type="nucleotide sequence ID" value="NZ_FMXQ01000003.1"/>
</dbReference>
<organism evidence="2 3">
    <name type="scientific">Bauldia litoralis</name>
    <dbReference type="NCBI Taxonomy" id="665467"/>
    <lineage>
        <taxon>Bacteria</taxon>
        <taxon>Pseudomonadati</taxon>
        <taxon>Pseudomonadota</taxon>
        <taxon>Alphaproteobacteria</taxon>
        <taxon>Hyphomicrobiales</taxon>
        <taxon>Kaistiaceae</taxon>
        <taxon>Bauldia</taxon>
    </lineage>
</organism>
<keyword evidence="2" id="KW-0378">Hydrolase</keyword>
<sequence>MLSPTGIPDAIRLVVVGAHLTGMPLNHQLLALGAELVRADKTGPLYRLYDLPDAEPPKPGLLRVGEKNGRAIDVEVWSLAAAAFGAFVSLVPAPLTIGTVVLSGGDREKGFLVEAVAVDGARDISGFGGWRSYRGAATADA</sequence>
<dbReference type="InterPro" id="IPR053844">
    <property type="entry name" value="AH_C"/>
</dbReference>
<dbReference type="Proteomes" id="UP000199071">
    <property type="component" value="Unassembled WGS sequence"/>
</dbReference>
<evidence type="ECO:0000313" key="3">
    <source>
        <dbReference type="Proteomes" id="UP000199071"/>
    </source>
</evidence>
<dbReference type="STRING" id="665467.SAMN02982931_01552"/>
<accession>A0A1G6BK59</accession>
<dbReference type="Gene3D" id="3.10.490.10">
    <property type="entry name" value="Gamma-glutamyl cyclotransferase-like"/>
    <property type="match status" value="1"/>
</dbReference>
<dbReference type="EMBL" id="FMXQ01000003">
    <property type="protein sequence ID" value="SDB21021.1"/>
    <property type="molecule type" value="Genomic_DNA"/>
</dbReference>
<protein>
    <submittedName>
        <fullName evidence="2">Allophanate hydrolase</fullName>
    </submittedName>
</protein>
<evidence type="ECO:0000313" key="2">
    <source>
        <dbReference type="EMBL" id="SDB21021.1"/>
    </source>
</evidence>